<reference evidence="4" key="1">
    <citation type="submission" date="2022-10" db="EMBL/GenBank/DDBJ databases">
        <authorList>
            <person name="Chen Y."/>
            <person name="Dougan E. K."/>
            <person name="Chan C."/>
            <person name="Rhodes N."/>
            <person name="Thang M."/>
        </authorList>
    </citation>
    <scope>NUCLEOTIDE SEQUENCE</scope>
</reference>
<dbReference type="PANTHER" id="PTHR23528">
    <property type="match status" value="1"/>
</dbReference>
<dbReference type="InterPro" id="IPR020846">
    <property type="entry name" value="MFS_dom"/>
</dbReference>
<evidence type="ECO:0000256" key="2">
    <source>
        <dbReference type="SAM" id="Phobius"/>
    </source>
</evidence>
<reference evidence="5 6" key="2">
    <citation type="submission" date="2024-05" db="EMBL/GenBank/DDBJ databases">
        <authorList>
            <person name="Chen Y."/>
            <person name="Shah S."/>
            <person name="Dougan E. K."/>
            <person name="Thang M."/>
            <person name="Chan C."/>
        </authorList>
    </citation>
    <scope>NUCLEOTIDE SEQUENCE [LARGE SCALE GENOMIC DNA]</scope>
</reference>
<dbReference type="EMBL" id="CAMXCT030002680">
    <property type="protein sequence ID" value="CAL4787118.1"/>
    <property type="molecule type" value="Genomic_DNA"/>
</dbReference>
<dbReference type="EMBL" id="CAMXCT010002680">
    <property type="protein sequence ID" value="CAI3999806.1"/>
    <property type="molecule type" value="Genomic_DNA"/>
</dbReference>
<evidence type="ECO:0000256" key="1">
    <source>
        <dbReference type="ARBA" id="ARBA00004141"/>
    </source>
</evidence>
<evidence type="ECO:0000313" key="4">
    <source>
        <dbReference type="EMBL" id="CAI3999806.1"/>
    </source>
</evidence>
<feature type="transmembrane region" description="Helical" evidence="2">
    <location>
        <begin position="67"/>
        <end position="85"/>
    </location>
</feature>
<dbReference type="InterPro" id="IPR036259">
    <property type="entry name" value="MFS_trans_sf"/>
</dbReference>
<feature type="transmembrane region" description="Helical" evidence="2">
    <location>
        <begin position="289"/>
        <end position="313"/>
    </location>
</feature>
<feature type="transmembrane region" description="Helical" evidence="2">
    <location>
        <begin position="203"/>
        <end position="226"/>
    </location>
</feature>
<dbReference type="InterPro" id="IPR011701">
    <property type="entry name" value="MFS"/>
</dbReference>
<protein>
    <submittedName>
        <fullName evidence="5">Major facilitator superfamily (MFS) profile domain-containing protein</fullName>
    </submittedName>
</protein>
<dbReference type="Proteomes" id="UP001152797">
    <property type="component" value="Unassembled WGS sequence"/>
</dbReference>
<keyword evidence="2" id="KW-0812">Transmembrane</keyword>
<evidence type="ECO:0000313" key="6">
    <source>
        <dbReference type="Proteomes" id="UP001152797"/>
    </source>
</evidence>
<dbReference type="GO" id="GO:0022857">
    <property type="term" value="F:transmembrane transporter activity"/>
    <property type="evidence" value="ECO:0007669"/>
    <property type="project" value="InterPro"/>
</dbReference>
<dbReference type="AlphaFoldDB" id="A0A9P1D0S1"/>
<feature type="transmembrane region" description="Helical" evidence="2">
    <location>
        <begin position="97"/>
        <end position="114"/>
    </location>
</feature>
<feature type="transmembrane region" description="Helical" evidence="2">
    <location>
        <begin position="359"/>
        <end position="376"/>
    </location>
</feature>
<feature type="transmembrane region" description="Helical" evidence="2">
    <location>
        <begin position="238"/>
        <end position="257"/>
    </location>
</feature>
<dbReference type="EMBL" id="CAMXCT020002680">
    <property type="protein sequence ID" value="CAL1153181.1"/>
    <property type="molecule type" value="Genomic_DNA"/>
</dbReference>
<name>A0A9P1D0S1_9DINO</name>
<evidence type="ECO:0000313" key="5">
    <source>
        <dbReference type="EMBL" id="CAL4787118.1"/>
    </source>
</evidence>
<comment type="caution">
    <text evidence="4">The sequence shown here is derived from an EMBL/GenBank/DDBJ whole genome shotgun (WGS) entry which is preliminary data.</text>
</comment>
<feature type="domain" description="Major facilitator superfamily (MFS) profile" evidence="3">
    <location>
        <begin position="288"/>
        <end position="496"/>
    </location>
</feature>
<feature type="transmembrane region" description="Helical" evidence="2">
    <location>
        <begin position="388"/>
        <end position="406"/>
    </location>
</feature>
<keyword evidence="2" id="KW-1133">Transmembrane helix</keyword>
<comment type="subcellular location">
    <subcellularLocation>
        <location evidence="1">Membrane</location>
        <topology evidence="1">Multi-pass membrane protein</topology>
    </subcellularLocation>
</comment>
<feature type="transmembrane region" description="Helical" evidence="2">
    <location>
        <begin position="134"/>
        <end position="150"/>
    </location>
</feature>
<accession>A0A9P1D0S1</accession>
<dbReference type="PANTHER" id="PTHR23528:SF1">
    <property type="entry name" value="MAJOR FACILITATOR SUPERFAMILY (MFS) PROFILE DOMAIN-CONTAINING PROTEIN"/>
    <property type="match status" value="1"/>
</dbReference>
<sequence>MNLENVLSQGGSNALPAKEKMLGEDGHVPLATSSCSKQLVQAYHTCQEAGALPASQKVVQHRWAEVTLFQFVYSMINTGMGLCVLPQEADRLNSGAGSLWVGIYLAVCGAAQLICPLAGKFSDRHASSWGRRRPFIATGSILSIIALFFLRQASIEGWPMTYLFALLVAQISLNLAFSAHNGLPADLYSDGGGSPKDTQERDTAGVVSAFVAMHTFLGSLFAVLIIIATHEMPVHVQYTCYMAATAVACTVVCQAANEESTLHAENAEPITAAEVCGSFTLDPSAHEDFLWVCIGRLFYYVSTSVTVFLYYYLRDNLQIDDEAELRIKLASLMIAAQVVGATISVPAGRSSNVFGRKPVIYLACSIMSVTFLLYIWAPLVPGDLRWHLVLSAGLCYGLGSGIYVSVDYALALDCLPQGKTTAEAFGLWGVAGFCGCTAGPVVSGLLLAANQVSTEKHMHTVVSHYAYTGYVVVMLLVGVSMNIFVVGATHMIKGTK</sequence>
<dbReference type="GO" id="GO:0016020">
    <property type="term" value="C:membrane"/>
    <property type="evidence" value="ECO:0007669"/>
    <property type="project" value="UniProtKB-SubCell"/>
</dbReference>
<feature type="transmembrane region" description="Helical" evidence="2">
    <location>
        <begin position="162"/>
        <end position="183"/>
    </location>
</feature>
<organism evidence="4">
    <name type="scientific">Cladocopium goreaui</name>
    <dbReference type="NCBI Taxonomy" id="2562237"/>
    <lineage>
        <taxon>Eukaryota</taxon>
        <taxon>Sar</taxon>
        <taxon>Alveolata</taxon>
        <taxon>Dinophyceae</taxon>
        <taxon>Suessiales</taxon>
        <taxon>Symbiodiniaceae</taxon>
        <taxon>Cladocopium</taxon>
    </lineage>
</organism>
<gene>
    <name evidence="4" type="ORF">C1SCF055_LOCUS25978</name>
</gene>
<keyword evidence="2" id="KW-0472">Membrane</keyword>
<dbReference type="OrthoDB" id="447148at2759"/>
<dbReference type="Gene3D" id="1.20.1250.20">
    <property type="entry name" value="MFS general substrate transporter like domains"/>
    <property type="match status" value="2"/>
</dbReference>
<dbReference type="SUPFAM" id="SSF103473">
    <property type="entry name" value="MFS general substrate transporter"/>
    <property type="match status" value="1"/>
</dbReference>
<proteinExistence type="predicted"/>
<evidence type="ECO:0000259" key="3">
    <source>
        <dbReference type="PROSITE" id="PS50850"/>
    </source>
</evidence>
<dbReference type="Pfam" id="PF07690">
    <property type="entry name" value="MFS_1"/>
    <property type="match status" value="2"/>
</dbReference>
<feature type="transmembrane region" description="Helical" evidence="2">
    <location>
        <begin position="426"/>
        <end position="449"/>
    </location>
</feature>
<feature type="transmembrane region" description="Helical" evidence="2">
    <location>
        <begin position="470"/>
        <end position="492"/>
    </location>
</feature>
<dbReference type="PROSITE" id="PS50850">
    <property type="entry name" value="MFS"/>
    <property type="match status" value="1"/>
</dbReference>
<keyword evidence="6" id="KW-1185">Reference proteome</keyword>